<dbReference type="InterPro" id="IPR036186">
    <property type="entry name" value="Serpin_sf"/>
</dbReference>
<dbReference type="KEGG" id="blen:NCTC4824_02349"/>
<reference evidence="6 7" key="1">
    <citation type="submission" date="2018-06" db="EMBL/GenBank/DDBJ databases">
        <authorList>
            <consortium name="Pathogen Informatics"/>
            <person name="Doyle S."/>
        </authorList>
    </citation>
    <scope>NUCLEOTIDE SEQUENCE [LARGE SCALE GENOMIC DNA]</scope>
    <source>
        <strain evidence="6 7">NCTC4824</strain>
    </source>
</reference>
<dbReference type="PANTHER" id="PTHR11461:SF211">
    <property type="entry name" value="GH10112P-RELATED"/>
    <property type="match status" value="1"/>
</dbReference>
<dbReference type="InterPro" id="IPR023795">
    <property type="entry name" value="Serpin_CS"/>
</dbReference>
<dbReference type="EMBL" id="LS483476">
    <property type="protein sequence ID" value="SQI59386.1"/>
    <property type="molecule type" value="Genomic_DNA"/>
</dbReference>
<evidence type="ECO:0000259" key="5">
    <source>
        <dbReference type="SMART" id="SM00093"/>
    </source>
</evidence>
<dbReference type="SUPFAM" id="SSF56574">
    <property type="entry name" value="Serpins"/>
    <property type="match status" value="1"/>
</dbReference>
<comment type="subcellular location">
    <subcellularLocation>
        <location evidence="1">Secreted</location>
    </subcellularLocation>
</comment>
<dbReference type="FunFam" id="3.30.497.10:FF:000031">
    <property type="entry name" value="Putative salivary serpin"/>
    <property type="match status" value="1"/>
</dbReference>
<name>A0A2X4W5C0_LEDLE</name>
<dbReference type="AlphaFoldDB" id="A0A2X4W5C0"/>
<comment type="similarity">
    <text evidence="4">Belongs to the serpin family.</text>
</comment>
<dbReference type="SMART" id="SM00093">
    <property type="entry name" value="SERPIN"/>
    <property type="match status" value="1"/>
</dbReference>
<dbReference type="PROSITE" id="PS51257">
    <property type="entry name" value="PROKAR_LIPOPROTEIN"/>
    <property type="match status" value="1"/>
</dbReference>
<dbReference type="PROSITE" id="PS00284">
    <property type="entry name" value="SERPIN"/>
    <property type="match status" value="1"/>
</dbReference>
<dbReference type="STRING" id="1348624.GCA_001591545_01400"/>
<evidence type="ECO:0000256" key="2">
    <source>
        <dbReference type="ARBA" id="ARBA00022525"/>
    </source>
</evidence>
<dbReference type="RefSeq" id="WP_066138833.1">
    <property type="nucleotide sequence ID" value="NZ_CBCSGM010000001.1"/>
</dbReference>
<feature type="domain" description="Serpin" evidence="5">
    <location>
        <begin position="54"/>
        <end position="412"/>
    </location>
</feature>
<keyword evidence="3" id="KW-0732">Signal</keyword>
<proteinExistence type="inferred from homology"/>
<organism evidence="6 7">
    <name type="scientific">Lederbergia lenta</name>
    <name type="common">Bacillus lentus</name>
    <dbReference type="NCBI Taxonomy" id="1467"/>
    <lineage>
        <taxon>Bacteria</taxon>
        <taxon>Bacillati</taxon>
        <taxon>Bacillota</taxon>
        <taxon>Bacilli</taxon>
        <taxon>Bacillales</taxon>
        <taxon>Bacillaceae</taxon>
        <taxon>Lederbergia</taxon>
    </lineage>
</organism>
<dbReference type="CDD" id="cd19588">
    <property type="entry name" value="serpin_miropin-like"/>
    <property type="match status" value="1"/>
</dbReference>
<dbReference type="InterPro" id="IPR023796">
    <property type="entry name" value="Serpin_dom"/>
</dbReference>
<gene>
    <name evidence="6" type="ORF">NCTC4824_02349</name>
</gene>
<evidence type="ECO:0000313" key="7">
    <source>
        <dbReference type="Proteomes" id="UP000249134"/>
    </source>
</evidence>
<sequence length="413" mass="46616">MKKLIIPLLITSILVVIGGCGTKKDSDSLDISDKVAFGKDDYKEIISSNNELGFKLLEGVPADENNNIFISPTSLLMALSMIYNGAEGLTKEEIAEAMQTKDINVNELNKANASLMSRLHSDSDKISLDIANSIWLNKNYHFKDKFAQHTKDYFDAEIQEIDITNSNSSKLINDWVKKATNEKIEEIVEAPLDPNLVAMLINAIYFKGTWKYEFDRAKTEKGTFTLADETKKDVSFMTLSKKLSYLENEKFQAVILPYSDGEMSMSVFLPKENVGLEALEKTLSNKNWKDWHMEFQKKEGTVTLPKFQLEYEVLLNESLKSLGMKKAFEKDADFTKMIKEEDPLWINDVKQKTFIEVNEAGTEAAAVTSIDVKTTSASIDEPFFMEVNRPFFLAITDDETGAILFMGSISNPQ</sequence>
<evidence type="ECO:0000256" key="4">
    <source>
        <dbReference type="RuleBase" id="RU000411"/>
    </source>
</evidence>
<protein>
    <submittedName>
        <fullName evidence="6">Proteinase inhibitor I4 serpin</fullName>
    </submittedName>
</protein>
<evidence type="ECO:0000313" key="6">
    <source>
        <dbReference type="EMBL" id="SQI59386.1"/>
    </source>
</evidence>
<keyword evidence="2" id="KW-0964">Secreted</keyword>
<dbReference type="Gene3D" id="2.30.39.10">
    <property type="entry name" value="Alpha-1-antitrypsin, domain 1"/>
    <property type="match status" value="1"/>
</dbReference>
<dbReference type="InterPro" id="IPR000215">
    <property type="entry name" value="Serpin_fam"/>
</dbReference>
<dbReference type="GO" id="GO:0005615">
    <property type="term" value="C:extracellular space"/>
    <property type="evidence" value="ECO:0007669"/>
    <property type="project" value="InterPro"/>
</dbReference>
<evidence type="ECO:0000256" key="1">
    <source>
        <dbReference type="ARBA" id="ARBA00004613"/>
    </source>
</evidence>
<dbReference type="PANTHER" id="PTHR11461">
    <property type="entry name" value="SERINE PROTEASE INHIBITOR, SERPIN"/>
    <property type="match status" value="1"/>
</dbReference>
<dbReference type="Proteomes" id="UP000249134">
    <property type="component" value="Chromosome 1"/>
</dbReference>
<dbReference type="GO" id="GO:0004867">
    <property type="term" value="F:serine-type endopeptidase inhibitor activity"/>
    <property type="evidence" value="ECO:0007669"/>
    <property type="project" value="InterPro"/>
</dbReference>
<evidence type="ECO:0000256" key="3">
    <source>
        <dbReference type="ARBA" id="ARBA00022729"/>
    </source>
</evidence>
<dbReference type="Gene3D" id="3.30.497.10">
    <property type="entry name" value="Antithrombin, subunit I, domain 2"/>
    <property type="match status" value="1"/>
</dbReference>
<dbReference type="InterPro" id="IPR042178">
    <property type="entry name" value="Serpin_sf_1"/>
</dbReference>
<dbReference type="Pfam" id="PF00079">
    <property type="entry name" value="Serpin"/>
    <property type="match status" value="1"/>
</dbReference>
<accession>A0A2X4W5C0</accession>
<dbReference type="InterPro" id="IPR042185">
    <property type="entry name" value="Serpin_sf_2"/>
</dbReference>
<keyword evidence="7" id="KW-1185">Reference proteome</keyword>